<feature type="transmembrane region" description="Helical" evidence="1">
    <location>
        <begin position="218"/>
        <end position="242"/>
    </location>
</feature>
<proteinExistence type="predicted"/>
<name>A0A6A4HUX0_9AGAR</name>
<organism evidence="2 3">
    <name type="scientific">Gymnopus androsaceus JB14</name>
    <dbReference type="NCBI Taxonomy" id="1447944"/>
    <lineage>
        <taxon>Eukaryota</taxon>
        <taxon>Fungi</taxon>
        <taxon>Dikarya</taxon>
        <taxon>Basidiomycota</taxon>
        <taxon>Agaricomycotina</taxon>
        <taxon>Agaricomycetes</taxon>
        <taxon>Agaricomycetidae</taxon>
        <taxon>Agaricales</taxon>
        <taxon>Marasmiineae</taxon>
        <taxon>Omphalotaceae</taxon>
        <taxon>Gymnopus</taxon>
    </lineage>
</organism>
<keyword evidence="1" id="KW-0812">Transmembrane</keyword>
<feature type="transmembrane region" description="Helical" evidence="1">
    <location>
        <begin position="132"/>
        <end position="155"/>
    </location>
</feature>
<keyword evidence="1" id="KW-1133">Transmembrane helix</keyword>
<dbReference type="Proteomes" id="UP000799118">
    <property type="component" value="Unassembled WGS sequence"/>
</dbReference>
<feature type="transmembrane region" description="Helical" evidence="1">
    <location>
        <begin position="102"/>
        <end position="125"/>
    </location>
</feature>
<evidence type="ECO:0000313" key="2">
    <source>
        <dbReference type="EMBL" id="KAE9403032.1"/>
    </source>
</evidence>
<gene>
    <name evidence="2" type="ORF">BT96DRAFT_990675</name>
</gene>
<evidence type="ECO:0000313" key="3">
    <source>
        <dbReference type="Proteomes" id="UP000799118"/>
    </source>
</evidence>
<feature type="transmembrane region" description="Helical" evidence="1">
    <location>
        <begin position="175"/>
        <end position="198"/>
    </location>
</feature>
<dbReference type="AlphaFoldDB" id="A0A6A4HUX0"/>
<dbReference type="OrthoDB" id="3174319at2759"/>
<evidence type="ECO:0000256" key="1">
    <source>
        <dbReference type="SAM" id="Phobius"/>
    </source>
</evidence>
<feature type="transmembrane region" description="Helical" evidence="1">
    <location>
        <begin position="248"/>
        <end position="274"/>
    </location>
</feature>
<feature type="transmembrane region" description="Helical" evidence="1">
    <location>
        <begin position="58"/>
        <end position="82"/>
    </location>
</feature>
<feature type="transmembrane region" description="Helical" evidence="1">
    <location>
        <begin position="20"/>
        <end position="46"/>
    </location>
</feature>
<keyword evidence="3" id="KW-1185">Reference proteome</keyword>
<accession>A0A6A4HUX0</accession>
<keyword evidence="1" id="KW-0472">Membrane</keyword>
<protein>
    <submittedName>
        <fullName evidence="2">Uncharacterized protein</fullName>
    </submittedName>
</protein>
<reference evidence="2" key="1">
    <citation type="journal article" date="2019" name="Environ. Microbiol.">
        <title>Fungal ecological strategies reflected in gene transcription - a case study of two litter decomposers.</title>
        <authorList>
            <person name="Barbi F."/>
            <person name="Kohler A."/>
            <person name="Barry K."/>
            <person name="Baskaran P."/>
            <person name="Daum C."/>
            <person name="Fauchery L."/>
            <person name="Ihrmark K."/>
            <person name="Kuo A."/>
            <person name="LaButti K."/>
            <person name="Lipzen A."/>
            <person name="Morin E."/>
            <person name="Grigoriev I.V."/>
            <person name="Henrissat B."/>
            <person name="Lindahl B."/>
            <person name="Martin F."/>
        </authorList>
    </citation>
    <scope>NUCLEOTIDE SEQUENCE</scope>
    <source>
        <strain evidence="2">JB14</strain>
    </source>
</reference>
<dbReference type="EMBL" id="ML769429">
    <property type="protein sequence ID" value="KAE9403032.1"/>
    <property type="molecule type" value="Genomic_DNA"/>
</dbReference>
<sequence length="344" mass="37388">MSSGPPPPLPAGEVMELKLIVADVLVEALWFGVQTVVTIVGIYVLWSRGLRKSFGNKFLLGLIMLLFSLAACSLSLTIWLYMNLFDSLGGTLDVTTIQNNETIATTVFQRLAYFISDAIVAWRAWILWDRNIFVKMVIVVCLLGTITATFVQGGLAVHEQIHPSGGINVGSGTRTLLFTLPLLLTNLCTTTLIGMKIWEYRRNIMNHLSGSKTRVHSILLILLESSALYCICWILALLAVLGNVMGPMAIAVIMGSMPYVTSIYPVVVVILVTLDKNDYGSTIQTSNTAMRFNHGGTTTTSGIMTSATTVIGNGSKVRVPQTTFAKGRSREDFLDSGSASSEKL</sequence>